<keyword evidence="2" id="KW-0732">Signal</keyword>
<keyword evidence="1" id="KW-0812">Transmembrane</keyword>
<keyword evidence="1" id="KW-0472">Membrane</keyword>
<dbReference type="EMBL" id="FNCQ01000001">
    <property type="protein sequence ID" value="SDG20789.1"/>
    <property type="molecule type" value="Genomic_DNA"/>
</dbReference>
<sequence length="375" mass="42446">MKTNSRIFMALMLALLATSCKNKDDHMLTVINEDGTCSREYTFKTTQQWLAASADEDYDSIIDKSWERTWSVQGADSVRYPVPLTEAQLDSMQELDLNKPLGNMLLVHAKKTYDSVEEMSAELYRSENHHLKKVEGIKATSTLEKSFKWFYTDYTFSETFTYEGEPIFPIPLSDFTSADTASFWFTGQPNLTQHLSGAEQKELLDKIEKKISQWSNANWFYEICNIIIDNYDSIQNTPVSKERFTSLRDSLVMQPSVQNAVEEDSNPKAFLSSIEGILHTDVYTNFLKTYEGGPAQYGQLLSFGYPYDLMMPGTVTDAGMGEYDGKVIHYQLGGDRLITGPYTITASSRVANVWAYIVTALIILLALGSLLLHKK</sequence>
<reference evidence="4" key="1">
    <citation type="submission" date="2016-10" db="EMBL/GenBank/DDBJ databases">
        <authorList>
            <person name="Varghese N."/>
            <person name="Submissions S."/>
        </authorList>
    </citation>
    <scope>NUCLEOTIDE SEQUENCE [LARGE SCALE GENOMIC DNA]</scope>
    <source>
        <strain evidence="4">BP1-148</strain>
    </source>
</reference>
<name>A0A1G7SEF6_9BACT</name>
<keyword evidence="1" id="KW-1133">Transmembrane helix</keyword>
<dbReference type="Proteomes" id="UP000198779">
    <property type="component" value="Unassembled WGS sequence"/>
</dbReference>
<keyword evidence="4" id="KW-1185">Reference proteome</keyword>
<feature type="signal peptide" evidence="2">
    <location>
        <begin position="1"/>
        <end position="22"/>
    </location>
</feature>
<dbReference type="RefSeq" id="WP_143010055.1">
    <property type="nucleotide sequence ID" value="NZ_FNCQ01000001.1"/>
</dbReference>
<dbReference type="PROSITE" id="PS51257">
    <property type="entry name" value="PROKAR_LIPOPROTEIN"/>
    <property type="match status" value="1"/>
</dbReference>
<organism evidence="3 4">
    <name type="scientific">Prevotella communis</name>
    <dbReference type="NCBI Taxonomy" id="2913614"/>
    <lineage>
        <taxon>Bacteria</taxon>
        <taxon>Pseudomonadati</taxon>
        <taxon>Bacteroidota</taxon>
        <taxon>Bacteroidia</taxon>
        <taxon>Bacteroidales</taxon>
        <taxon>Prevotellaceae</taxon>
        <taxon>Prevotella</taxon>
    </lineage>
</organism>
<dbReference type="STRING" id="645274.SAMN04487901_101272"/>
<evidence type="ECO:0000313" key="3">
    <source>
        <dbReference type="EMBL" id="SDG20789.1"/>
    </source>
</evidence>
<dbReference type="AlphaFoldDB" id="A0A1G7SEF6"/>
<feature type="transmembrane region" description="Helical" evidence="1">
    <location>
        <begin position="353"/>
        <end position="372"/>
    </location>
</feature>
<evidence type="ECO:0000313" key="4">
    <source>
        <dbReference type="Proteomes" id="UP000198779"/>
    </source>
</evidence>
<proteinExistence type="predicted"/>
<evidence type="ECO:0000256" key="1">
    <source>
        <dbReference type="SAM" id="Phobius"/>
    </source>
</evidence>
<protein>
    <submittedName>
        <fullName evidence="3">Uncharacterized protein</fullName>
    </submittedName>
</protein>
<feature type="chain" id="PRO_5011775542" evidence="2">
    <location>
        <begin position="23"/>
        <end position="375"/>
    </location>
</feature>
<accession>A0A1G7SEF6</accession>
<evidence type="ECO:0000256" key="2">
    <source>
        <dbReference type="SAM" id="SignalP"/>
    </source>
</evidence>
<gene>
    <name evidence="3" type="ORF">SAMN04487901_101272</name>
</gene>